<feature type="transmembrane region" description="Helical" evidence="2">
    <location>
        <begin position="178"/>
        <end position="210"/>
    </location>
</feature>
<keyword evidence="2" id="KW-1133">Transmembrane helix</keyword>
<evidence type="ECO:0000256" key="1">
    <source>
        <dbReference type="SAM" id="MobiDB-lite"/>
    </source>
</evidence>
<organism evidence="3 4">
    <name type="scientific">Kineosporia mesophila</name>
    <dbReference type="NCBI Taxonomy" id="566012"/>
    <lineage>
        <taxon>Bacteria</taxon>
        <taxon>Bacillati</taxon>
        <taxon>Actinomycetota</taxon>
        <taxon>Actinomycetes</taxon>
        <taxon>Kineosporiales</taxon>
        <taxon>Kineosporiaceae</taxon>
        <taxon>Kineosporia</taxon>
    </lineage>
</organism>
<name>A0ABP6ZTF1_9ACTN</name>
<keyword evidence="2" id="KW-0472">Membrane</keyword>
<dbReference type="RefSeq" id="WP_231480804.1">
    <property type="nucleotide sequence ID" value="NZ_BAAAZO010000006.1"/>
</dbReference>
<evidence type="ECO:0000313" key="3">
    <source>
        <dbReference type="EMBL" id="GAA3618418.1"/>
    </source>
</evidence>
<evidence type="ECO:0008006" key="5">
    <source>
        <dbReference type="Google" id="ProtNLM"/>
    </source>
</evidence>
<feature type="region of interest" description="Disordered" evidence="1">
    <location>
        <begin position="1"/>
        <end position="65"/>
    </location>
</feature>
<dbReference type="EMBL" id="BAAAZO010000006">
    <property type="protein sequence ID" value="GAA3618418.1"/>
    <property type="molecule type" value="Genomic_DNA"/>
</dbReference>
<keyword evidence="2" id="KW-0812">Transmembrane</keyword>
<sequence length="771" mass="82582">MSIAAESNDPARNAGHQETPDYGTASSAELARVRHLSTAPEADNGPDMESDTPGSGTSAGVSGREVLEGRVLSPIRDASASGRVSGAMSASVSGVKVVRAVITSERSMSATKVVARHALYVPGGALSVTRRLWEAGTTSRHQRMMRQAELSGNAELLSEWETRVEAFRNARHKRTMDWIAAPFVLAKGLIVGTFSLFFGLLGLGVLLALARKDAGELLAPVNGFLALVNFVAIAVTVAWTPLVMAAPWIVLVALWNEGRRRAPLPSWLATASDADIDVAIDEHTIAQALLALRIPQIKDALKVAPLQFITPARRDGRGTHAVVRLPAGVTAEQIATRRAPLAGGLYRQAKEVWPTTGSEAGILDLWVADKGALAEGAGEYPLLAEGKCDVFKGVPFGKTLRGIPVTMPVMERNTIGGGMPGQGKSSSARVSFAGAALDPTAELRIWVPDANFDFEAFAPRCSRYVMGAEDEKLEAIVQDLRDLHAEVQSRGELLIKFQVPSVTRELASKDVGLHPLLCLLEEAHVLFQHPELGKEAQKLAIDIVRLGRKRGIHLFVSTQAPTKDSIPRDVTRNCSNGIAFAVGDHVANDALLGQGAYRGGHRATELIPGTDRGTAVVKGFSGQRSDIVQVYFIEIDKANDQITPIINRSLKLISDRGRAVPGTGKARPTEIRPVVRDLLIDLDQVLGADPVRVADVPALLARAFPAWKPYRDLTGKELRSILATDHGIKVPSTGNRYPLDPATVRDALDRRPDPDTASDEEDGDGPALLAS</sequence>
<protein>
    <recommendedName>
        <fullName evidence="5">Cell division protein FtsK</fullName>
    </recommendedName>
</protein>
<reference evidence="4" key="1">
    <citation type="journal article" date="2019" name="Int. J. Syst. Evol. Microbiol.">
        <title>The Global Catalogue of Microorganisms (GCM) 10K type strain sequencing project: providing services to taxonomists for standard genome sequencing and annotation.</title>
        <authorList>
            <consortium name="The Broad Institute Genomics Platform"/>
            <consortium name="The Broad Institute Genome Sequencing Center for Infectious Disease"/>
            <person name="Wu L."/>
            <person name="Ma J."/>
        </authorList>
    </citation>
    <scope>NUCLEOTIDE SEQUENCE [LARGE SCALE GENOMIC DNA]</scope>
    <source>
        <strain evidence="4">JCM 16902</strain>
    </source>
</reference>
<feature type="region of interest" description="Disordered" evidence="1">
    <location>
        <begin position="730"/>
        <end position="771"/>
    </location>
</feature>
<dbReference type="Proteomes" id="UP001501074">
    <property type="component" value="Unassembled WGS sequence"/>
</dbReference>
<dbReference type="InterPro" id="IPR027417">
    <property type="entry name" value="P-loop_NTPase"/>
</dbReference>
<evidence type="ECO:0000313" key="4">
    <source>
        <dbReference type="Proteomes" id="UP001501074"/>
    </source>
</evidence>
<comment type="caution">
    <text evidence="3">The sequence shown here is derived from an EMBL/GenBank/DDBJ whole genome shotgun (WGS) entry which is preliminary data.</text>
</comment>
<proteinExistence type="predicted"/>
<keyword evidence="4" id="KW-1185">Reference proteome</keyword>
<dbReference type="Gene3D" id="3.40.50.300">
    <property type="entry name" value="P-loop containing nucleotide triphosphate hydrolases"/>
    <property type="match status" value="1"/>
</dbReference>
<gene>
    <name evidence="3" type="ORF">GCM10022223_38970</name>
</gene>
<evidence type="ECO:0000256" key="2">
    <source>
        <dbReference type="SAM" id="Phobius"/>
    </source>
</evidence>
<accession>A0ABP6ZTF1</accession>
<dbReference type="SUPFAM" id="SSF52540">
    <property type="entry name" value="P-loop containing nucleoside triphosphate hydrolases"/>
    <property type="match status" value="1"/>
</dbReference>